<name>A0ABY1NH96_9RHOB</name>
<dbReference type="Proteomes" id="UP001157961">
    <property type="component" value="Unassembled WGS sequence"/>
</dbReference>
<dbReference type="InterPro" id="IPR013217">
    <property type="entry name" value="Methyltransf_12"/>
</dbReference>
<reference evidence="2 3" key="1">
    <citation type="submission" date="2017-05" db="EMBL/GenBank/DDBJ databases">
        <authorList>
            <person name="Varghese N."/>
            <person name="Submissions S."/>
        </authorList>
    </citation>
    <scope>NUCLEOTIDE SEQUENCE [LARGE SCALE GENOMIC DNA]</scope>
    <source>
        <strain evidence="2 3">DSM 29734</strain>
    </source>
</reference>
<dbReference type="SUPFAM" id="SSF53335">
    <property type="entry name" value="S-adenosyl-L-methionine-dependent methyltransferases"/>
    <property type="match status" value="1"/>
</dbReference>
<feature type="domain" description="Methyltransferase type 12" evidence="1">
    <location>
        <begin position="77"/>
        <end position="169"/>
    </location>
</feature>
<comment type="caution">
    <text evidence="2">The sequence shown here is derived from an EMBL/GenBank/DDBJ whole genome shotgun (WGS) entry which is preliminary data.</text>
</comment>
<dbReference type="PANTHER" id="PTHR43861">
    <property type="entry name" value="TRANS-ACONITATE 2-METHYLTRANSFERASE-RELATED"/>
    <property type="match status" value="1"/>
</dbReference>
<evidence type="ECO:0000313" key="3">
    <source>
        <dbReference type="Proteomes" id="UP001157961"/>
    </source>
</evidence>
<dbReference type="GO" id="GO:0032259">
    <property type="term" value="P:methylation"/>
    <property type="evidence" value="ECO:0007669"/>
    <property type="project" value="UniProtKB-KW"/>
</dbReference>
<dbReference type="RefSeq" id="WP_283424635.1">
    <property type="nucleotide sequence ID" value="NZ_FXTY01000001.1"/>
</dbReference>
<dbReference type="CDD" id="cd02440">
    <property type="entry name" value="AdoMet_MTases"/>
    <property type="match status" value="1"/>
</dbReference>
<evidence type="ECO:0000313" key="2">
    <source>
        <dbReference type="EMBL" id="SMP07773.1"/>
    </source>
</evidence>
<keyword evidence="2" id="KW-0808">Transferase</keyword>
<keyword evidence="3" id="KW-1185">Reference proteome</keyword>
<dbReference type="GO" id="GO:0008168">
    <property type="term" value="F:methyltransferase activity"/>
    <property type="evidence" value="ECO:0007669"/>
    <property type="project" value="UniProtKB-KW"/>
</dbReference>
<dbReference type="InterPro" id="IPR029063">
    <property type="entry name" value="SAM-dependent_MTases_sf"/>
</dbReference>
<keyword evidence="2" id="KW-0489">Methyltransferase</keyword>
<organism evidence="2 3">
    <name type="scientific">Shimia sagamensis</name>
    <dbReference type="NCBI Taxonomy" id="1566352"/>
    <lineage>
        <taxon>Bacteria</taxon>
        <taxon>Pseudomonadati</taxon>
        <taxon>Pseudomonadota</taxon>
        <taxon>Alphaproteobacteria</taxon>
        <taxon>Rhodobacterales</taxon>
        <taxon>Roseobacteraceae</taxon>
    </lineage>
</organism>
<evidence type="ECO:0000259" key="1">
    <source>
        <dbReference type="Pfam" id="PF08242"/>
    </source>
</evidence>
<dbReference type="EMBL" id="FXTY01000001">
    <property type="protein sequence ID" value="SMP07773.1"/>
    <property type="molecule type" value="Genomic_DNA"/>
</dbReference>
<dbReference type="Pfam" id="PF08242">
    <property type="entry name" value="Methyltransf_12"/>
    <property type="match status" value="1"/>
</dbReference>
<sequence>MDKGPDPVQEMRQVNVQQKAYYEATSAGWISPVNSFATNLWSRLRRRAMVAVSREARAVVYDTHKAWLGILSDKKVLDLGAGAGSPLSGYLAANAKEYHAVELSGMQLDQLRKRIGDSPTRHFIEADFLDPETTDNDFDVIYAHAVVHHFRYIDVLLATAQNKLAPGGQMITYDPCQTWVPIRVFRALFRPFQSDAEWEFPLTRSAMRSIEGRFLVNQCFGVFNRGKWALILGVLAPRLAQKHGDRLFLSDFQPGADTRLTSSLHVSYDLRKR</sequence>
<proteinExistence type="predicted"/>
<dbReference type="Gene3D" id="3.40.50.150">
    <property type="entry name" value="Vaccinia Virus protein VP39"/>
    <property type="match status" value="1"/>
</dbReference>
<protein>
    <submittedName>
        <fullName evidence="2">Methyltransferase domain-containing protein</fullName>
    </submittedName>
</protein>
<accession>A0ABY1NH96</accession>
<gene>
    <name evidence="2" type="ORF">SAMN06265373_101799</name>
</gene>